<organism evidence="2 3">
    <name type="scientific">Roseicella aerolata</name>
    <dbReference type="NCBI Taxonomy" id="2883479"/>
    <lineage>
        <taxon>Bacteria</taxon>
        <taxon>Pseudomonadati</taxon>
        <taxon>Pseudomonadota</taxon>
        <taxon>Alphaproteobacteria</taxon>
        <taxon>Acetobacterales</taxon>
        <taxon>Roseomonadaceae</taxon>
        <taxon>Roseicella</taxon>
    </lineage>
</organism>
<dbReference type="Proteomes" id="UP001139311">
    <property type="component" value="Unassembled WGS sequence"/>
</dbReference>
<keyword evidence="1" id="KW-1133">Transmembrane helix</keyword>
<dbReference type="SUPFAM" id="SSF143410">
    <property type="entry name" value="DOPA-like"/>
    <property type="match status" value="1"/>
</dbReference>
<dbReference type="PANTHER" id="PTHR36423:SF2">
    <property type="entry name" value="AFR070WP"/>
    <property type="match status" value="1"/>
</dbReference>
<sequence>MDLPISGWHAHVYYEPTATRAAAEAVRAGIAETFPAAVLGRWHDQPVGPHTAAMYQVAFAPALFAGLVPWLALNRGDLSVLVHPETGRQRADHVRHALWLGPPLPLKAEILPE</sequence>
<accession>A0A9X1L9H9</accession>
<reference evidence="2" key="1">
    <citation type="submission" date="2021-10" db="EMBL/GenBank/DDBJ databases">
        <title>Roseicella aerolatum sp. nov., isolated from aerosols of e-waste dismantling site.</title>
        <authorList>
            <person name="Qin T."/>
        </authorList>
    </citation>
    <scope>NUCLEOTIDE SEQUENCE</scope>
    <source>
        <strain evidence="2">GB24</strain>
    </source>
</reference>
<dbReference type="PIRSF" id="PIRSF028139">
    <property type="entry name" value="DOPA-diox_rel_Mll2280"/>
    <property type="match status" value="1"/>
</dbReference>
<dbReference type="RefSeq" id="WP_226610769.1">
    <property type="nucleotide sequence ID" value="NZ_JAJAQI010000030.1"/>
</dbReference>
<name>A0A9X1L9H9_9PROT</name>
<evidence type="ECO:0000313" key="3">
    <source>
        <dbReference type="Proteomes" id="UP001139311"/>
    </source>
</evidence>
<feature type="transmembrane region" description="Helical" evidence="1">
    <location>
        <begin position="53"/>
        <end position="73"/>
    </location>
</feature>
<protein>
    <submittedName>
        <fullName evidence="2">DOPA 4,5-dioxygenase family protein</fullName>
    </submittedName>
</protein>
<dbReference type="EMBL" id="JAJAQI010000030">
    <property type="protein sequence ID" value="MCB4823719.1"/>
    <property type="molecule type" value="Genomic_DNA"/>
</dbReference>
<keyword evidence="3" id="KW-1185">Reference proteome</keyword>
<dbReference type="InterPro" id="IPR023389">
    <property type="entry name" value="DOPA-like_sf"/>
</dbReference>
<comment type="caution">
    <text evidence="2">The sequence shown here is derived from an EMBL/GenBank/DDBJ whole genome shotgun (WGS) entry which is preliminary data.</text>
</comment>
<keyword evidence="1" id="KW-0812">Transmembrane</keyword>
<keyword evidence="1" id="KW-0472">Membrane</keyword>
<gene>
    <name evidence="2" type="ORF">LHA35_18480</name>
</gene>
<dbReference type="PANTHER" id="PTHR36423">
    <property type="entry name" value="AFR070WP"/>
    <property type="match status" value="1"/>
</dbReference>
<dbReference type="Gene3D" id="3.30.70.1240">
    <property type="entry name" value="DOPA-like domains"/>
    <property type="match status" value="1"/>
</dbReference>
<dbReference type="AlphaFoldDB" id="A0A9X1L9H9"/>
<dbReference type="Pfam" id="PF08883">
    <property type="entry name" value="DOPA_dioxygen"/>
    <property type="match status" value="1"/>
</dbReference>
<evidence type="ECO:0000256" key="1">
    <source>
        <dbReference type="SAM" id="Phobius"/>
    </source>
</evidence>
<dbReference type="InterPro" id="IPR014980">
    <property type="entry name" value="DOPA_dioxygen"/>
</dbReference>
<evidence type="ECO:0000313" key="2">
    <source>
        <dbReference type="EMBL" id="MCB4823719.1"/>
    </source>
</evidence>
<proteinExistence type="predicted"/>